<dbReference type="InterPro" id="IPR000383">
    <property type="entry name" value="Xaa-Pro-like_dom"/>
</dbReference>
<sequence length="603" mass="65550">MKIIVETDVTMTTRDGILLSSDVYRPDDGGRYPVLLYRTPYDKSTTLVSAPVADPTWLARQGYVVVVQDSRGTGASEGMLELFLQEYDDGYDAVEWAAVQDWSTGNVGIFGPSAFGFAALGAVAARPPSLKAAMAFVAGPDISRSLFTGGAGSLFWISFLYGSVMPQIIPRLEMPEDKRSKLMATWLEGVSNLPETLAQLPLSGDELLADERIGGTIAAALLRTSGKDRLPELEHQRCLAANPEWAEVPLAMITGWYDMFCQGMVDLYHDIQSRPGHTLMVGPWTHYGTYTTYTGGQGGARAYVKAPGGAPIFGPKIVEWFDRWLKANTAERQSPDSRVDFYVVGEDEWATTATWPPAGETIEFALASSGSSGTLADDGRLTLAEPSGTADSYTYDPLNPVETRGGVNMVAEVGFSLHHSPDGIQDQRPVEARDDVLVYTSEVLEEPLRVVGPVRLTIWASSSADDTDFVARLVDVEPDGFAANVTEGVVRARYREGRDDAWLTPGEPTEFEISLGDVAHCFKPGHRVRLDITSSSFPMYSRNLNTRAIPEQASADEAVIAEQSVHHDGDHPSRLALHVVSDIQPLGVGFVDPANQGYEEFSS</sequence>
<dbReference type="EMBL" id="JBHSEN010000001">
    <property type="protein sequence ID" value="MFC4428708.1"/>
    <property type="molecule type" value="Genomic_DNA"/>
</dbReference>
<dbReference type="Pfam" id="PF08530">
    <property type="entry name" value="PepX_C"/>
    <property type="match status" value="1"/>
</dbReference>
<dbReference type="SUPFAM" id="SSF49785">
    <property type="entry name" value="Galactose-binding domain-like"/>
    <property type="match status" value="1"/>
</dbReference>
<dbReference type="RefSeq" id="WP_344229623.1">
    <property type="nucleotide sequence ID" value="NZ_BAAALH010000002.1"/>
</dbReference>
<comment type="caution">
    <text evidence="3">The sequence shown here is derived from an EMBL/GenBank/DDBJ whole genome shotgun (WGS) entry which is preliminary data.</text>
</comment>
<evidence type="ECO:0000313" key="4">
    <source>
        <dbReference type="Proteomes" id="UP001595965"/>
    </source>
</evidence>
<dbReference type="Gene3D" id="3.40.50.1820">
    <property type="entry name" value="alpha/beta hydrolase"/>
    <property type="match status" value="1"/>
</dbReference>
<dbReference type="InterPro" id="IPR029058">
    <property type="entry name" value="AB_hydrolase_fold"/>
</dbReference>
<dbReference type="InterPro" id="IPR050585">
    <property type="entry name" value="Xaa-Pro_dipeptidyl-ppase/CocE"/>
</dbReference>
<dbReference type="NCBIfam" id="TIGR00976">
    <property type="entry name" value="CocE_NonD"/>
    <property type="match status" value="1"/>
</dbReference>
<feature type="domain" description="Xaa-Pro dipeptidyl-peptidase C-terminal" evidence="2">
    <location>
        <begin position="318"/>
        <end position="576"/>
    </location>
</feature>
<accession>A0ABV8XVE0</accession>
<evidence type="ECO:0000256" key="1">
    <source>
        <dbReference type="ARBA" id="ARBA00022801"/>
    </source>
</evidence>
<dbReference type="Proteomes" id="UP001595965">
    <property type="component" value="Unassembled WGS sequence"/>
</dbReference>
<dbReference type="SMART" id="SM00939">
    <property type="entry name" value="PepX_C"/>
    <property type="match status" value="1"/>
</dbReference>
<dbReference type="InterPro" id="IPR005674">
    <property type="entry name" value="CocE/Ser_esterase"/>
</dbReference>
<dbReference type="GO" id="GO:0016787">
    <property type="term" value="F:hydrolase activity"/>
    <property type="evidence" value="ECO:0007669"/>
    <property type="project" value="UniProtKB-KW"/>
</dbReference>
<evidence type="ECO:0000259" key="2">
    <source>
        <dbReference type="SMART" id="SM00939"/>
    </source>
</evidence>
<protein>
    <submittedName>
        <fullName evidence="3">CocE/NonD family hydrolase</fullName>
    </submittedName>
</protein>
<evidence type="ECO:0000313" key="3">
    <source>
        <dbReference type="EMBL" id="MFC4428708.1"/>
    </source>
</evidence>
<keyword evidence="1 3" id="KW-0378">Hydrolase</keyword>
<dbReference type="Gene3D" id="1.10.3020.10">
    <property type="entry name" value="alpha-amino acid ester hydrolase ( Helical cap domain)"/>
    <property type="match status" value="1"/>
</dbReference>
<reference evidence="4" key="1">
    <citation type="journal article" date="2019" name="Int. J. Syst. Evol. Microbiol.">
        <title>The Global Catalogue of Microorganisms (GCM) 10K type strain sequencing project: providing services to taxonomists for standard genome sequencing and annotation.</title>
        <authorList>
            <consortium name="The Broad Institute Genomics Platform"/>
            <consortium name="The Broad Institute Genome Sequencing Center for Infectious Disease"/>
            <person name="Wu L."/>
            <person name="Ma J."/>
        </authorList>
    </citation>
    <scope>NUCLEOTIDE SEQUENCE [LARGE SCALE GENOMIC DNA]</scope>
    <source>
        <strain evidence="4">CGMCC 1.12125</strain>
    </source>
</reference>
<dbReference type="SUPFAM" id="SSF53474">
    <property type="entry name" value="alpha/beta-Hydrolases"/>
    <property type="match status" value="1"/>
</dbReference>
<dbReference type="PANTHER" id="PTHR43056:SF10">
    <property type="entry name" value="COCE_NOND FAMILY, PUTATIVE (AFU_ORTHOLOGUE AFUA_7G00600)-RELATED"/>
    <property type="match status" value="1"/>
</dbReference>
<dbReference type="Gene3D" id="2.60.120.260">
    <property type="entry name" value="Galactose-binding domain-like"/>
    <property type="match status" value="1"/>
</dbReference>
<gene>
    <name evidence="3" type="ORF">ACFO0K_03330</name>
</gene>
<keyword evidence="4" id="KW-1185">Reference proteome</keyword>
<dbReference type="InterPro" id="IPR013736">
    <property type="entry name" value="Xaa-Pro_dipept_C"/>
</dbReference>
<proteinExistence type="predicted"/>
<organism evidence="3 4">
    <name type="scientific">Citricoccus alkalitolerans</name>
    <dbReference type="NCBI Taxonomy" id="246603"/>
    <lineage>
        <taxon>Bacteria</taxon>
        <taxon>Bacillati</taxon>
        <taxon>Actinomycetota</taxon>
        <taxon>Actinomycetes</taxon>
        <taxon>Micrococcales</taxon>
        <taxon>Micrococcaceae</taxon>
        <taxon>Citricoccus</taxon>
    </lineage>
</organism>
<dbReference type="Pfam" id="PF02129">
    <property type="entry name" value="Peptidase_S15"/>
    <property type="match status" value="1"/>
</dbReference>
<name>A0ABV8XVE0_9MICC</name>
<dbReference type="InterPro" id="IPR008979">
    <property type="entry name" value="Galactose-bd-like_sf"/>
</dbReference>
<dbReference type="PANTHER" id="PTHR43056">
    <property type="entry name" value="PEPTIDASE S9 PROLYL OLIGOPEPTIDASE"/>
    <property type="match status" value="1"/>
</dbReference>